<proteinExistence type="evidence at transcript level"/>
<protein>
    <submittedName>
        <fullName evidence="1">RxLR effector candidate protein</fullName>
    </submittedName>
</protein>
<evidence type="ECO:0000313" key="1">
    <source>
        <dbReference type="EMBL" id="BAP68856.1"/>
    </source>
</evidence>
<reference evidence="1" key="1">
    <citation type="journal article" date="2014" name="PLoS Pathog.">
        <title>Expression profiling during Arabidopsis/downy mildew interaction reveals a highly-expressed effector that attenuates responses to salicylic acid.</title>
        <authorList>
            <person name="Asai S."/>
            <person name="Rallapalli G."/>
            <person name="Piquerez S.J.M."/>
            <person name="Caillaud M.C."/>
            <person name="Furzer O.J."/>
            <person name="Ishaque N."/>
            <person name="Wirthmueller L."/>
            <person name="Fabro G."/>
            <person name="Shirasu K."/>
            <person name="Jones J.D.G."/>
        </authorList>
    </citation>
    <scope>NUCLEOTIDE SEQUENCE</scope>
    <source>
        <strain evidence="1">Emoy2</strain>
    </source>
</reference>
<name>A0A090B8F6_HYAAE</name>
<accession>A0A090B8F6</accession>
<sequence length="102" mass="12398">MYFTLLTTRRLPLHTLSLSASCVALQKDGNNMFCRGFRDQIRPYDKNVLYDWAKATVYRDITGLRTLRDRRRHIFRHTGHRDRYERCDWNVVDVWRHKKIVS</sequence>
<gene>
    <name evidence="1" type="primary">HaRxL134</name>
</gene>
<feature type="non-terminal residue" evidence="1">
    <location>
        <position position="102"/>
    </location>
</feature>
<dbReference type="EMBL" id="AB922281">
    <property type="protein sequence ID" value="BAP68856.1"/>
    <property type="molecule type" value="mRNA"/>
</dbReference>
<dbReference type="AlphaFoldDB" id="A0A090B8F6"/>
<organism evidence="1">
    <name type="scientific">Hyaloperonospora arabidopsidis (strain Emoy2)</name>
    <name type="common">Downy mildew agent</name>
    <name type="synonym">Peronospora arabidopsidis</name>
    <dbReference type="NCBI Taxonomy" id="559515"/>
    <lineage>
        <taxon>Eukaryota</taxon>
        <taxon>Sar</taxon>
        <taxon>Stramenopiles</taxon>
        <taxon>Oomycota</taxon>
        <taxon>Peronosporomycetes</taxon>
        <taxon>Peronosporales</taxon>
        <taxon>Peronosporaceae</taxon>
        <taxon>Hyaloperonospora</taxon>
    </lineage>
</organism>